<reference evidence="1 2" key="1">
    <citation type="submission" date="2018-01" db="EMBL/GenBank/DDBJ databases">
        <title>Draft genome sequence of Paucibacter aquatile CR182 isolated from freshwater of the Nakdong River.</title>
        <authorList>
            <person name="Choi A."/>
            <person name="Chung E.J."/>
        </authorList>
    </citation>
    <scope>NUCLEOTIDE SEQUENCE [LARGE SCALE GENOMIC DNA]</scope>
    <source>
        <strain evidence="1 2">CR182</strain>
    </source>
</reference>
<evidence type="ECO:0008006" key="3">
    <source>
        <dbReference type="Google" id="ProtNLM"/>
    </source>
</evidence>
<dbReference type="OrthoDB" id="8525483at2"/>
<proteinExistence type="predicted"/>
<gene>
    <name evidence="1" type="ORF">C1O66_08950</name>
</gene>
<comment type="caution">
    <text evidence="1">The sequence shown here is derived from an EMBL/GenBank/DDBJ whole genome shotgun (WGS) entry which is preliminary data.</text>
</comment>
<accession>A0A2N8KVZ6</accession>
<dbReference type="RefSeq" id="WP_102767557.1">
    <property type="nucleotide sequence ID" value="NZ_CP124551.1"/>
</dbReference>
<evidence type="ECO:0000313" key="1">
    <source>
        <dbReference type="EMBL" id="PND37638.1"/>
    </source>
</evidence>
<organism evidence="1 2">
    <name type="scientific">Kinneretia aquatilis</name>
    <dbReference type="NCBI Taxonomy" id="2070761"/>
    <lineage>
        <taxon>Bacteria</taxon>
        <taxon>Pseudomonadati</taxon>
        <taxon>Pseudomonadota</taxon>
        <taxon>Betaproteobacteria</taxon>
        <taxon>Burkholderiales</taxon>
        <taxon>Sphaerotilaceae</taxon>
        <taxon>Roseateles</taxon>
    </lineage>
</organism>
<dbReference type="Proteomes" id="UP000235916">
    <property type="component" value="Unassembled WGS sequence"/>
</dbReference>
<protein>
    <recommendedName>
        <fullName evidence="3">Ubiquinone biosynthesis protein UbiJ</fullName>
    </recommendedName>
</protein>
<keyword evidence="2" id="KW-1185">Reference proteome</keyword>
<sequence>MLEEWTAMFAPAAQDRMVLLLNHVISREALATGRLQPFAGRALVLHLQNWPALLPKAPDLALGVTPAGLFERLEQAPDGALRIEIDAGNPALLALGSLTGQKPQVHVQGDAAFAGAMNWLIENLRWDVEDDLAAVIGPVAAHQLARCGRAVSSALAGLAAGVRGMAAGRAGA</sequence>
<name>A0A2N8KVZ6_9BURK</name>
<dbReference type="EMBL" id="POSP01000003">
    <property type="protein sequence ID" value="PND37638.1"/>
    <property type="molecule type" value="Genomic_DNA"/>
</dbReference>
<dbReference type="AlphaFoldDB" id="A0A2N8KVZ6"/>
<evidence type="ECO:0000313" key="2">
    <source>
        <dbReference type="Proteomes" id="UP000235916"/>
    </source>
</evidence>